<dbReference type="EMBL" id="JACEFO010001965">
    <property type="protein sequence ID" value="KAF8691371.1"/>
    <property type="molecule type" value="Genomic_DNA"/>
</dbReference>
<protein>
    <submittedName>
        <fullName evidence="1">Uncharacterized protein</fullName>
    </submittedName>
</protein>
<dbReference type="AlphaFoldDB" id="A0A835B946"/>
<dbReference type="OrthoDB" id="642304at2759"/>
<comment type="caution">
    <text evidence="1">The sequence shown here is derived from an EMBL/GenBank/DDBJ whole genome shotgun (WGS) entry which is preliminary data.</text>
</comment>
<reference evidence="1" key="1">
    <citation type="submission" date="2020-07" db="EMBL/GenBank/DDBJ databases">
        <title>Genome sequence and genetic diversity analysis of an under-domesticated orphan crop, white fonio (Digitaria exilis).</title>
        <authorList>
            <person name="Bennetzen J.L."/>
            <person name="Chen S."/>
            <person name="Ma X."/>
            <person name="Wang X."/>
            <person name="Yssel A.E.J."/>
            <person name="Chaluvadi S.R."/>
            <person name="Johnson M."/>
            <person name="Gangashetty P."/>
            <person name="Hamidou F."/>
            <person name="Sanogo M.D."/>
            <person name="Zwaenepoel A."/>
            <person name="Wallace J."/>
            <person name="Van De Peer Y."/>
            <person name="Van Deynze A."/>
        </authorList>
    </citation>
    <scope>NUCLEOTIDE SEQUENCE</scope>
    <source>
        <tissue evidence="1">Leaves</tissue>
    </source>
</reference>
<dbReference type="Gramene" id="Dexi1B01G0007280.1">
    <property type="protein sequence ID" value="Dexi1B01G0007280.1:cds"/>
    <property type="gene ID" value="Dexi1B01G0007280"/>
</dbReference>
<dbReference type="Proteomes" id="UP000636709">
    <property type="component" value="Unassembled WGS sequence"/>
</dbReference>
<evidence type="ECO:0000313" key="1">
    <source>
        <dbReference type="EMBL" id="KAF8691371.1"/>
    </source>
</evidence>
<gene>
    <name evidence="1" type="ORF">HU200_040502</name>
</gene>
<name>A0A835B946_9POAL</name>
<accession>A0A835B946</accession>
<organism evidence="1 2">
    <name type="scientific">Digitaria exilis</name>
    <dbReference type="NCBI Taxonomy" id="1010633"/>
    <lineage>
        <taxon>Eukaryota</taxon>
        <taxon>Viridiplantae</taxon>
        <taxon>Streptophyta</taxon>
        <taxon>Embryophyta</taxon>
        <taxon>Tracheophyta</taxon>
        <taxon>Spermatophyta</taxon>
        <taxon>Magnoliopsida</taxon>
        <taxon>Liliopsida</taxon>
        <taxon>Poales</taxon>
        <taxon>Poaceae</taxon>
        <taxon>PACMAD clade</taxon>
        <taxon>Panicoideae</taxon>
        <taxon>Panicodae</taxon>
        <taxon>Paniceae</taxon>
        <taxon>Anthephorinae</taxon>
        <taxon>Digitaria</taxon>
    </lineage>
</organism>
<sequence>MVSIKEMGRLDAERQPPAWFHPFLATSFFEPCPKHPATTSGRWTQGVKDHRLQLFLRRLCRRRPLLRFLPR</sequence>
<keyword evidence="2" id="KW-1185">Reference proteome</keyword>
<proteinExistence type="predicted"/>
<evidence type="ECO:0000313" key="2">
    <source>
        <dbReference type="Proteomes" id="UP000636709"/>
    </source>
</evidence>